<protein>
    <recommendedName>
        <fullName evidence="4">Type II secretion system protein</fullName>
    </recommendedName>
</protein>
<dbReference type="AlphaFoldDB" id="A0A6G5QIC6"/>
<keyword evidence="1" id="KW-0472">Membrane</keyword>
<accession>A0A6G5QIC6</accession>
<dbReference type="RefSeq" id="WP_171994154.1">
    <property type="nucleotide sequence ID" value="NZ_CP012542.1"/>
</dbReference>
<proteinExistence type="predicted"/>
<gene>
    <name evidence="2" type="ORF">CMUC_1671</name>
</gene>
<keyword evidence="1" id="KW-1133">Transmembrane helix</keyword>
<keyword evidence="3" id="KW-1185">Reference proteome</keyword>
<keyword evidence="1" id="KW-0812">Transmembrane</keyword>
<evidence type="ECO:0000313" key="3">
    <source>
        <dbReference type="Proteomes" id="UP000503264"/>
    </source>
</evidence>
<reference evidence="2 3" key="1">
    <citation type="submission" date="2016-07" db="EMBL/GenBank/DDBJ databases">
        <title>Comparative genomics of the Campylobacter concisus group.</title>
        <authorList>
            <person name="Miller W.G."/>
            <person name="Yee E."/>
            <person name="Chapman M.H."/>
            <person name="Huynh S."/>
            <person name="Bono J.L."/>
            <person name="On S.L.W."/>
            <person name="StLeger J."/>
            <person name="Foster G."/>
            <person name="Parker C.T."/>
        </authorList>
    </citation>
    <scope>NUCLEOTIDE SEQUENCE [LARGE SCALE GENOMIC DNA]</scope>
    <source>
        <strain evidence="2 3">CCUG 21559</strain>
    </source>
</reference>
<evidence type="ECO:0000256" key="1">
    <source>
        <dbReference type="SAM" id="Phobius"/>
    </source>
</evidence>
<organism evidence="2 3">
    <name type="scientific">Campylobacter mucosalis CCUG 21559</name>
    <dbReference type="NCBI Taxonomy" id="1032067"/>
    <lineage>
        <taxon>Bacteria</taxon>
        <taxon>Pseudomonadati</taxon>
        <taxon>Campylobacterota</taxon>
        <taxon>Epsilonproteobacteria</taxon>
        <taxon>Campylobacterales</taxon>
        <taxon>Campylobacteraceae</taxon>
        <taxon>Campylobacter</taxon>
    </lineage>
</organism>
<evidence type="ECO:0000313" key="2">
    <source>
        <dbReference type="EMBL" id="QCD45420.1"/>
    </source>
</evidence>
<name>A0A6G5QIC6_9BACT</name>
<evidence type="ECO:0008006" key="4">
    <source>
        <dbReference type="Google" id="ProtNLM"/>
    </source>
</evidence>
<dbReference type="EMBL" id="CP012542">
    <property type="protein sequence ID" value="QCD45420.1"/>
    <property type="molecule type" value="Genomic_DNA"/>
</dbReference>
<feature type="transmembrane region" description="Helical" evidence="1">
    <location>
        <begin position="6"/>
        <end position="29"/>
    </location>
</feature>
<sequence length="204" mass="23182">MQRDAFSLLEVIFSIVIVALVSVAVPFAIKTSSVMNAKSISQEKILIAKTKLEQVIELPYTCMYINQYPELMLPMFIKDTSESFYTKNNLNRSNHRYFKQISGLSNTCNSDQQSIESLDGKTFDVAIDDQLENRFITNSSYTLSVKEEKNPFKFQNDNTDIFDTKLITIVVASSSDENLNQEIRLFTSVSNIGEVSGLDIKEMR</sequence>
<dbReference type="Proteomes" id="UP000503264">
    <property type="component" value="Chromosome"/>
</dbReference>